<proteinExistence type="predicted"/>
<accession>U9SQY7</accession>
<evidence type="ECO:0008006" key="2">
    <source>
        <dbReference type="Google" id="ProtNLM"/>
    </source>
</evidence>
<name>U9SQY7_RHIID</name>
<evidence type="ECO:0000313" key="1">
    <source>
        <dbReference type="EMBL" id="ERZ96447.1"/>
    </source>
</evidence>
<dbReference type="EMBL" id="KI300453">
    <property type="protein sequence ID" value="ERZ96447.1"/>
    <property type="molecule type" value="Genomic_DNA"/>
</dbReference>
<dbReference type="HOGENOM" id="CLU_2224619_0_0_1"/>
<dbReference type="AlphaFoldDB" id="U9SQY7"/>
<sequence>MLSYSCSGLFESPFIVSSPFSLISKVVSAESLSHNHIRGSLFEAAFAANDNRKVALAVEFLRDAARDWYEAMLQNIAYTQISDSNTHSTHYIPPLIELRLAIHHNT</sequence>
<reference evidence="1" key="1">
    <citation type="submission" date="2013-07" db="EMBL/GenBank/DDBJ databases">
        <title>The genome of an arbuscular mycorrhizal fungus provides insights into the evolution of the oldest plant symbiosis.</title>
        <authorList>
            <consortium name="DOE Joint Genome Institute"/>
            <person name="Tisserant E."/>
            <person name="Malbreil M."/>
            <person name="Kuo A."/>
            <person name="Kohler A."/>
            <person name="Symeonidi A."/>
            <person name="Balestrini R."/>
            <person name="Charron P."/>
            <person name="Duensing N."/>
            <person name="Frei-dit-Frey N."/>
            <person name="Gianinazzi-Pearson V."/>
            <person name="Gilbert B."/>
            <person name="Handa Y."/>
            <person name="Hijri M."/>
            <person name="Kaul R."/>
            <person name="Kawaguchi M."/>
            <person name="Krajinski F."/>
            <person name="Lammers P."/>
            <person name="Lapierre D."/>
            <person name="Masclaux F.G."/>
            <person name="Murat C."/>
            <person name="Morin E."/>
            <person name="Ndikumana S."/>
            <person name="Pagni M."/>
            <person name="Petitpierre D."/>
            <person name="Requena N."/>
            <person name="Rosikiewicz P."/>
            <person name="Riley R."/>
            <person name="Saito K."/>
            <person name="San Clemente H."/>
            <person name="Shapiro H."/>
            <person name="van Tuinen D."/>
            <person name="Becard G."/>
            <person name="Bonfante P."/>
            <person name="Paszkowski U."/>
            <person name="Shachar-Hill Y."/>
            <person name="Young J.P."/>
            <person name="Sanders I.R."/>
            <person name="Henrissat B."/>
            <person name="Rensing S.A."/>
            <person name="Grigoriev I.V."/>
            <person name="Corradi N."/>
            <person name="Roux C."/>
            <person name="Martin F."/>
        </authorList>
    </citation>
    <scope>NUCLEOTIDE SEQUENCE</scope>
    <source>
        <strain evidence="1">DAOM 197198</strain>
    </source>
</reference>
<organism evidence="1">
    <name type="scientific">Rhizophagus irregularis (strain DAOM 181602 / DAOM 197198 / MUCL 43194)</name>
    <name type="common">Arbuscular mycorrhizal fungus</name>
    <name type="synonym">Glomus intraradices</name>
    <dbReference type="NCBI Taxonomy" id="747089"/>
    <lineage>
        <taxon>Eukaryota</taxon>
        <taxon>Fungi</taxon>
        <taxon>Fungi incertae sedis</taxon>
        <taxon>Mucoromycota</taxon>
        <taxon>Glomeromycotina</taxon>
        <taxon>Glomeromycetes</taxon>
        <taxon>Glomerales</taxon>
        <taxon>Glomeraceae</taxon>
        <taxon>Rhizophagus</taxon>
    </lineage>
</organism>
<protein>
    <recommendedName>
        <fullName evidence="2">Retrotransposon gag domain-containing protein</fullName>
    </recommendedName>
</protein>
<gene>
    <name evidence="1" type="ORF">GLOINDRAFT_89491</name>
</gene>